<dbReference type="UniPathway" id="UPA00047">
    <property type="reaction ID" value="UER00054"/>
</dbReference>
<dbReference type="FunFam" id="3.40.50.1100:FF:000008">
    <property type="entry name" value="L-threonine dehydratase"/>
    <property type="match status" value="1"/>
</dbReference>
<dbReference type="Gene3D" id="3.40.50.1100">
    <property type="match status" value="2"/>
</dbReference>
<dbReference type="InterPro" id="IPR005787">
    <property type="entry name" value="Thr_deHydtase_biosynth"/>
</dbReference>
<comment type="pathway">
    <text evidence="3 11">Amino-acid biosynthesis; L-isoleucine biosynthesis; 2-oxobutanoate from L-threonine: step 1/1.</text>
</comment>
<feature type="domain" description="ACT-like" evidence="12">
    <location>
        <begin position="328"/>
        <end position="399"/>
    </location>
</feature>
<accession>B1X3V5</accession>
<dbReference type="GO" id="GO:0003941">
    <property type="term" value="F:L-serine ammonia-lyase activity"/>
    <property type="evidence" value="ECO:0007669"/>
    <property type="project" value="TreeGrafter"/>
</dbReference>
<dbReference type="CDD" id="cd01562">
    <property type="entry name" value="Thr-dehyd"/>
    <property type="match status" value="1"/>
</dbReference>
<evidence type="ECO:0000256" key="1">
    <source>
        <dbReference type="ARBA" id="ARBA00001274"/>
    </source>
</evidence>
<dbReference type="CDD" id="cd04907">
    <property type="entry name" value="ACT_ThrD-I_2"/>
    <property type="match status" value="1"/>
</dbReference>
<name>B1X3V5_PAUCH</name>
<dbReference type="InterPro" id="IPR001926">
    <property type="entry name" value="TrpB-like_PALP"/>
</dbReference>
<dbReference type="NCBIfam" id="TIGR01124">
    <property type="entry name" value="ilvA_2Cterm"/>
    <property type="match status" value="1"/>
</dbReference>
<dbReference type="SUPFAM" id="SSF55021">
    <property type="entry name" value="ACT-like"/>
    <property type="match status" value="2"/>
</dbReference>
<dbReference type="InterPro" id="IPR036052">
    <property type="entry name" value="TrpB-like_PALP_sf"/>
</dbReference>
<keyword evidence="5 11" id="KW-0028">Amino-acid biosynthesis</keyword>
<evidence type="ECO:0000256" key="10">
    <source>
        <dbReference type="ARBA" id="ARBA00023304"/>
    </source>
</evidence>
<dbReference type="PANTHER" id="PTHR48078:SF11">
    <property type="entry name" value="THREONINE DEHYDRATASE, MITOCHONDRIAL"/>
    <property type="match status" value="1"/>
</dbReference>
<reference evidence="13" key="2">
    <citation type="journal article" date="2008" name="Curr. Biol.">
        <title>Chromatophore genome sequence of Paulinella sheds light on acquisition of photosynthesis by eukaryotes.</title>
        <authorList>
            <person name="Nowack E.C.M."/>
            <person name="Melkonian M."/>
            <person name="Gloeckner G."/>
        </authorList>
    </citation>
    <scope>NUCLEOTIDE SEQUENCE [LARGE SCALE GENOMIC DNA]</scope>
</reference>
<keyword evidence="6 11" id="KW-0412">Isoleucine biosynthesis</keyword>
<dbReference type="SUPFAM" id="SSF53686">
    <property type="entry name" value="Tryptophan synthase beta subunit-like PLP-dependent enzymes"/>
    <property type="match status" value="1"/>
</dbReference>
<evidence type="ECO:0000256" key="11">
    <source>
        <dbReference type="RuleBase" id="RU362012"/>
    </source>
</evidence>
<organism evidence="13">
    <name type="scientific">Paulinella chromatophora</name>
    <dbReference type="NCBI Taxonomy" id="39717"/>
    <lineage>
        <taxon>Eukaryota</taxon>
        <taxon>Sar</taxon>
        <taxon>Rhizaria</taxon>
        <taxon>Cercozoa</taxon>
        <taxon>Imbricatea</taxon>
        <taxon>Silicofilosea</taxon>
        <taxon>Euglyphida</taxon>
        <taxon>Paulinellidae</taxon>
        <taxon>Paulinella</taxon>
    </lineage>
</organism>
<evidence type="ECO:0000256" key="3">
    <source>
        <dbReference type="ARBA" id="ARBA00004810"/>
    </source>
</evidence>
<proteinExistence type="inferred from homology"/>
<gene>
    <name evidence="13" type="primary">ilvA</name>
    <name evidence="13" type="ordered locus">PCC_0174</name>
</gene>
<dbReference type="GO" id="GO:0006567">
    <property type="term" value="P:L-threonine catabolic process"/>
    <property type="evidence" value="ECO:0007669"/>
    <property type="project" value="TreeGrafter"/>
</dbReference>
<dbReference type="EC" id="4.3.1.19" evidence="11"/>
<comment type="cofactor">
    <cofactor evidence="2 11">
        <name>pyridoxal 5'-phosphate</name>
        <dbReference type="ChEBI" id="CHEBI:597326"/>
    </cofactor>
</comment>
<reference evidence="13" key="1">
    <citation type="submission" date="2007-08" db="EMBL/GenBank/DDBJ databases">
        <authorList>
            <person name="Gloeckner G."/>
            <person name="Nowack E."/>
            <person name="Melkonian M."/>
        </authorList>
    </citation>
    <scope>NUCLEOTIDE SEQUENCE</scope>
</reference>
<dbReference type="InterPro" id="IPR000634">
    <property type="entry name" value="Ser/Thr_deHydtase_PyrdxlP-BS"/>
</dbReference>
<evidence type="ECO:0000256" key="2">
    <source>
        <dbReference type="ARBA" id="ARBA00001933"/>
    </source>
</evidence>
<feature type="domain" description="ACT-like" evidence="12">
    <location>
        <begin position="430"/>
        <end position="501"/>
    </location>
</feature>
<dbReference type="PANTHER" id="PTHR48078">
    <property type="entry name" value="THREONINE DEHYDRATASE, MITOCHONDRIAL-RELATED"/>
    <property type="match status" value="1"/>
</dbReference>
<evidence type="ECO:0000256" key="4">
    <source>
        <dbReference type="ARBA" id="ARBA00010869"/>
    </source>
</evidence>
<dbReference type="RefSeq" id="YP_002048834.1">
    <property type="nucleotide sequence ID" value="NC_011087.1"/>
</dbReference>
<comment type="catalytic activity">
    <reaction evidence="1 11">
        <text>L-threonine = 2-oxobutanoate + NH4(+)</text>
        <dbReference type="Rhea" id="RHEA:22108"/>
        <dbReference type="ChEBI" id="CHEBI:16763"/>
        <dbReference type="ChEBI" id="CHEBI:28938"/>
        <dbReference type="ChEBI" id="CHEBI:57926"/>
        <dbReference type="EC" id="4.3.1.19"/>
    </reaction>
</comment>
<comment type="similarity">
    <text evidence="4 11">Belongs to the serine/threonine dehydratase family.</text>
</comment>
<dbReference type="GO" id="GO:0030170">
    <property type="term" value="F:pyridoxal phosphate binding"/>
    <property type="evidence" value="ECO:0007669"/>
    <property type="project" value="InterPro"/>
</dbReference>
<dbReference type="GeneID" id="6481161"/>
<evidence type="ECO:0000313" key="13">
    <source>
        <dbReference type="EMBL" id="ACB42624.1"/>
    </source>
</evidence>
<evidence type="ECO:0000256" key="6">
    <source>
        <dbReference type="ARBA" id="ARBA00022624"/>
    </source>
</evidence>
<evidence type="ECO:0000256" key="8">
    <source>
        <dbReference type="ARBA" id="ARBA00022898"/>
    </source>
</evidence>
<dbReference type="PROSITE" id="PS51672">
    <property type="entry name" value="ACT_LIKE"/>
    <property type="match status" value="2"/>
</dbReference>
<evidence type="ECO:0000259" key="12">
    <source>
        <dbReference type="PROSITE" id="PS51672"/>
    </source>
</evidence>
<protein>
    <recommendedName>
        <fullName evidence="11">Threonine dehydratase</fullName>
        <ecNumber evidence="11">4.3.1.19</ecNumber>
    </recommendedName>
    <alternativeName>
        <fullName evidence="11">Threonine deaminase</fullName>
    </alternativeName>
</protein>
<dbReference type="CDD" id="cd04906">
    <property type="entry name" value="ACT_ThrD-I_1"/>
    <property type="match status" value="1"/>
</dbReference>
<dbReference type="Pfam" id="PF00291">
    <property type="entry name" value="PALP"/>
    <property type="match status" value="1"/>
</dbReference>
<dbReference type="InterPro" id="IPR038110">
    <property type="entry name" value="TD_ACT-like_sf"/>
</dbReference>
<dbReference type="PROSITE" id="PS00165">
    <property type="entry name" value="DEHYDRATASE_SER_THR"/>
    <property type="match status" value="1"/>
</dbReference>
<dbReference type="Pfam" id="PF00585">
    <property type="entry name" value="Thr_dehydrat_C"/>
    <property type="match status" value="2"/>
</dbReference>
<evidence type="ECO:0000256" key="5">
    <source>
        <dbReference type="ARBA" id="ARBA00022605"/>
    </source>
</evidence>
<sequence>MKDYLERILRARVYDVAIETPLELALHLSSRLKNKIWLKREDLQSVFSFKLRGAYNKMASLSADDLKKGVIASSAGNHAQGVALAASRLGCRAVIVMPVTTPKMKVRLVAAHAAEVVLCGDTYDEAYKEARRLEKEQGLCFVHPFDDPDVIAGQGTVGLEILRQLSAPPTAIYIAVGGGGLIGGVSAYIKSLWPEVEIIGVEPAAAATMTRSLEVGRRIKLERIGIFADGVAVKEVGENTYSLATKYVDSMITVSTDEICAAIKDVFEDTRSILEPAGALAIAGMKADIAQRKLENSSLVAIACGANINFDRLRFVAERAELGEDREVILAVVVPERPGTLQHLCEIIGERNLTEFSYRMSDPDFAKILLGVQTSGLEDIHQVIETLKVAEYSCLDLSKNELAKRHIRYMIGGHLPEYGTSLFGGERQELIYRFEFPERPGALLQFVSELYPTWSISTFHYRNDGADVGYVVVGVLVAKSEYIEWENFLKRISYRYWDESDNQVYDLFLGKSNSK</sequence>
<evidence type="ECO:0000256" key="7">
    <source>
        <dbReference type="ARBA" id="ARBA00022737"/>
    </source>
</evidence>
<dbReference type="InterPro" id="IPR045865">
    <property type="entry name" value="ACT-like_dom_sf"/>
</dbReference>
<keyword evidence="10 11" id="KW-0100">Branched-chain amino acid biosynthesis</keyword>
<dbReference type="Gene3D" id="3.40.1020.10">
    <property type="entry name" value="Biosynthetic Threonine Deaminase, Domain 3"/>
    <property type="match status" value="1"/>
</dbReference>
<dbReference type="InterPro" id="IPR001721">
    <property type="entry name" value="TD_ACT-like"/>
</dbReference>
<geneLocation type="organellar chromatophore" evidence="13"/>
<dbReference type="GO" id="GO:0009097">
    <property type="term" value="P:isoleucine biosynthetic process"/>
    <property type="evidence" value="ECO:0007669"/>
    <property type="project" value="UniProtKB-UniRule"/>
</dbReference>
<keyword evidence="7" id="KW-0677">Repeat</keyword>
<keyword evidence="13" id="KW-0934">Plastid</keyword>
<dbReference type="GO" id="GO:0004794">
    <property type="term" value="F:threonine deaminase activity"/>
    <property type="evidence" value="ECO:0007669"/>
    <property type="project" value="UniProtKB-UniRule"/>
</dbReference>
<dbReference type="InterPro" id="IPR050147">
    <property type="entry name" value="Ser/Thr_Dehydratase"/>
</dbReference>
<dbReference type="GO" id="GO:0006565">
    <property type="term" value="P:L-serine catabolic process"/>
    <property type="evidence" value="ECO:0007669"/>
    <property type="project" value="TreeGrafter"/>
</dbReference>
<keyword evidence="8 11" id="KW-0663">Pyridoxal phosphate</keyword>
<dbReference type="EMBL" id="CP000815">
    <property type="protein sequence ID" value="ACB42624.1"/>
    <property type="molecule type" value="Genomic_DNA"/>
</dbReference>
<dbReference type="AlphaFoldDB" id="B1X3V5"/>
<dbReference type="NCBIfam" id="NF006674">
    <property type="entry name" value="PRK09224.1"/>
    <property type="match status" value="1"/>
</dbReference>
<keyword evidence="9 11" id="KW-0456">Lyase</keyword>
<evidence type="ECO:0000256" key="9">
    <source>
        <dbReference type="ARBA" id="ARBA00023239"/>
    </source>
</evidence>